<evidence type="ECO:0000313" key="1">
    <source>
        <dbReference type="EnsemblPlants" id="AVESA.00010b.r2.4DG0738480.2.CDS"/>
    </source>
</evidence>
<keyword evidence="2" id="KW-1185">Reference proteome</keyword>
<sequence length="310" mass="33411">MFRNPRRAALLLAAAAGAGGLLDRRDSATDVTFSVSSPLRHLLSAASTGLPSRNPLLSPWQGCCAVVSPYELRRSSQSVTCRSYGNNAMDLAEQLEAIRIVIETDSELLMLALSKGQCDLFFLCVDRKSSDLGLGGIRREYLQTDCAINMGNSGGPLVNLDGEIIGVNVMKAWAADGLSFAVPIDSIVKIMEHFKRNGRVVWPWLGLKMLDLKPMVIAQLKERLSSFPDVSKGVFVSVVAPGCPAERAGFAPGDVVIEFGGKQVESVKEIIDIVWGKVGRPFEVLVQRANNVSVVLTVIPEEADGQQLSA</sequence>
<reference evidence="1" key="2">
    <citation type="submission" date="2025-09" db="UniProtKB">
        <authorList>
            <consortium name="EnsemblPlants"/>
        </authorList>
    </citation>
    <scope>IDENTIFICATION</scope>
</reference>
<dbReference type="EnsemblPlants" id="AVESA.00010b.r2.4DG0738480.2">
    <property type="protein sequence ID" value="AVESA.00010b.r2.4DG0738480.2.CDS"/>
    <property type="gene ID" value="AVESA.00010b.r2.4DG0738480"/>
</dbReference>
<evidence type="ECO:0000313" key="2">
    <source>
        <dbReference type="Proteomes" id="UP001732700"/>
    </source>
</evidence>
<dbReference type="Proteomes" id="UP001732700">
    <property type="component" value="Chromosome 4D"/>
</dbReference>
<protein>
    <submittedName>
        <fullName evidence="1">Uncharacterized protein</fullName>
    </submittedName>
</protein>
<name>A0ACD5X4B5_AVESA</name>
<accession>A0ACD5X4B5</accession>
<organism evidence="1 2">
    <name type="scientific">Avena sativa</name>
    <name type="common">Oat</name>
    <dbReference type="NCBI Taxonomy" id="4498"/>
    <lineage>
        <taxon>Eukaryota</taxon>
        <taxon>Viridiplantae</taxon>
        <taxon>Streptophyta</taxon>
        <taxon>Embryophyta</taxon>
        <taxon>Tracheophyta</taxon>
        <taxon>Spermatophyta</taxon>
        <taxon>Magnoliopsida</taxon>
        <taxon>Liliopsida</taxon>
        <taxon>Poales</taxon>
        <taxon>Poaceae</taxon>
        <taxon>BOP clade</taxon>
        <taxon>Pooideae</taxon>
        <taxon>Poodae</taxon>
        <taxon>Poeae</taxon>
        <taxon>Poeae Chloroplast Group 1 (Aveneae type)</taxon>
        <taxon>Aveninae</taxon>
        <taxon>Avena</taxon>
    </lineage>
</organism>
<proteinExistence type="predicted"/>
<reference evidence="1" key="1">
    <citation type="submission" date="2021-05" db="EMBL/GenBank/DDBJ databases">
        <authorList>
            <person name="Scholz U."/>
            <person name="Mascher M."/>
            <person name="Fiebig A."/>
        </authorList>
    </citation>
    <scope>NUCLEOTIDE SEQUENCE [LARGE SCALE GENOMIC DNA]</scope>
</reference>